<organism evidence="1 2">
    <name type="scientific">Raoultella planticola</name>
    <name type="common">Klebsiella planticola</name>
    <dbReference type="NCBI Taxonomy" id="575"/>
    <lineage>
        <taxon>Bacteria</taxon>
        <taxon>Pseudomonadati</taxon>
        <taxon>Pseudomonadota</taxon>
        <taxon>Gammaproteobacteria</taxon>
        <taxon>Enterobacterales</taxon>
        <taxon>Enterobacteriaceae</taxon>
        <taxon>Klebsiella/Raoultella group</taxon>
        <taxon>Raoultella</taxon>
    </lineage>
</organism>
<dbReference type="PANTHER" id="PTHR35446">
    <property type="entry name" value="SI:CH211-175M2.5"/>
    <property type="match status" value="1"/>
</dbReference>
<dbReference type="InterPro" id="IPR029032">
    <property type="entry name" value="AhpD-like"/>
</dbReference>
<sequence>MAHGSAARHIPIKERPWSNAAFMGKNHWYHETQSTICPVDVLPLVPEAAHVEDRFLLDLTLPEEWLRAHAGWLAPARCLADALFPASVVVNRLQTVSAYDRLSTALTVAQVYGVQRLCNHYAARLAPLPGPDSSRESNRRLAQMTQYARQLAGSPSVINTLSRSQLDEVGLTSRDMILINQIVGFVGFQARAIAAFHASLGFPVRWMPGMPQQEDAPADDFTIGQLTWTPDINDTDLRYANDERQALLADWLPHPGLSELAPLLAAHETILKAQHQLLTQLSVNQPFASLVALMTARINGSASCFNAWAETGSVSPLLTETLRNDERAPEAWEQSHPTERIILQAVQLLTRAPDRFSAAQLTPLAEHGLSHAQIIDILAWSGVCGWMNRLKIALGMVRQQT</sequence>
<evidence type="ECO:0000313" key="2">
    <source>
        <dbReference type="Proteomes" id="UP000345637"/>
    </source>
</evidence>
<dbReference type="Gene3D" id="1.20.1290.10">
    <property type="entry name" value="AhpD-like"/>
    <property type="match status" value="1"/>
</dbReference>
<accession>A0A485AJ46</accession>
<protein>
    <submittedName>
        <fullName evidence="1">Uncharacterized protein conserved in bacteria</fullName>
    </submittedName>
</protein>
<evidence type="ECO:0000313" key="1">
    <source>
        <dbReference type="EMBL" id="VFS61607.1"/>
    </source>
</evidence>
<dbReference type="PANTHER" id="PTHR35446:SF3">
    <property type="entry name" value="CMD DOMAIN-CONTAINING PROTEIN"/>
    <property type="match status" value="1"/>
</dbReference>
<dbReference type="AlphaFoldDB" id="A0A485AJ46"/>
<dbReference type="Proteomes" id="UP000345637">
    <property type="component" value="Unassembled WGS sequence"/>
</dbReference>
<dbReference type="EMBL" id="CAADJE010000018">
    <property type="protein sequence ID" value="VFS61607.1"/>
    <property type="molecule type" value="Genomic_DNA"/>
</dbReference>
<dbReference type="SUPFAM" id="SSF69118">
    <property type="entry name" value="AhpD-like"/>
    <property type="match status" value="2"/>
</dbReference>
<proteinExistence type="predicted"/>
<reference evidence="1 2" key="1">
    <citation type="submission" date="2019-03" db="EMBL/GenBank/DDBJ databases">
        <authorList>
            <consortium name="Pathogen Informatics"/>
        </authorList>
    </citation>
    <scope>NUCLEOTIDE SEQUENCE [LARGE SCALE GENOMIC DNA]</scope>
    <source>
        <strain evidence="1 2">NCTC12998</strain>
    </source>
</reference>
<name>A0A485AJ46_RAOPL</name>
<gene>
    <name evidence="1" type="ORF">NCTC12998_01582</name>
</gene>